<dbReference type="NCBIfam" id="TIGR02473">
    <property type="entry name" value="flagell_FliJ"/>
    <property type="match status" value="1"/>
</dbReference>
<gene>
    <name evidence="12" type="primary">fliJ</name>
    <name evidence="12" type="ORF">ACFPN1_02710</name>
</gene>
<evidence type="ECO:0000256" key="10">
    <source>
        <dbReference type="ARBA" id="ARBA00023225"/>
    </source>
</evidence>
<keyword evidence="6" id="KW-0145">Chemotaxis</keyword>
<protein>
    <recommendedName>
        <fullName evidence="3">Flagellar FliJ protein</fullName>
    </recommendedName>
</protein>
<reference evidence="13" key="1">
    <citation type="journal article" date="2019" name="Int. J. Syst. Evol. Microbiol.">
        <title>The Global Catalogue of Microorganisms (GCM) 10K type strain sequencing project: providing services to taxonomists for standard genome sequencing and annotation.</title>
        <authorList>
            <consortium name="The Broad Institute Genomics Platform"/>
            <consortium name="The Broad Institute Genome Sequencing Center for Infectious Disease"/>
            <person name="Wu L."/>
            <person name="Ma J."/>
        </authorList>
    </citation>
    <scope>NUCLEOTIDE SEQUENCE [LARGE SCALE GENOMIC DNA]</scope>
    <source>
        <strain evidence="13">KACC 11407</strain>
    </source>
</reference>
<organism evidence="12 13">
    <name type="scientific">Lysobacter yangpyeongensis</name>
    <dbReference type="NCBI Taxonomy" id="346182"/>
    <lineage>
        <taxon>Bacteria</taxon>
        <taxon>Pseudomonadati</taxon>
        <taxon>Pseudomonadota</taxon>
        <taxon>Gammaproteobacteria</taxon>
        <taxon>Lysobacterales</taxon>
        <taxon>Lysobacteraceae</taxon>
        <taxon>Lysobacter</taxon>
    </lineage>
</organism>
<keyword evidence="13" id="KW-1185">Reference proteome</keyword>
<evidence type="ECO:0000256" key="8">
    <source>
        <dbReference type="ARBA" id="ARBA00022927"/>
    </source>
</evidence>
<keyword evidence="12" id="KW-0969">Cilium</keyword>
<dbReference type="InterPro" id="IPR012823">
    <property type="entry name" value="Flagell_FliJ"/>
</dbReference>
<evidence type="ECO:0000256" key="3">
    <source>
        <dbReference type="ARBA" id="ARBA00020392"/>
    </source>
</evidence>
<evidence type="ECO:0000256" key="6">
    <source>
        <dbReference type="ARBA" id="ARBA00022500"/>
    </source>
</evidence>
<evidence type="ECO:0000256" key="9">
    <source>
        <dbReference type="ARBA" id="ARBA00023136"/>
    </source>
</evidence>
<evidence type="ECO:0000313" key="12">
    <source>
        <dbReference type="EMBL" id="MFC5568975.1"/>
    </source>
</evidence>
<evidence type="ECO:0000256" key="2">
    <source>
        <dbReference type="ARBA" id="ARBA00010004"/>
    </source>
</evidence>
<keyword evidence="12" id="KW-0282">Flagellum</keyword>
<sequence>MRSNRLDPLLKVMHQRQDTAAREVAERDRALAEQQERLEALRRYAEEYATPPANTSIAPALLVNRMAFRERLNAAVVQQAGIVDHNRQLSDVERARLLLASRETKVLEKLADSYRAQETRVAEQRVQRELDDLGGRRALAAKADNAGDPDKGGESAT</sequence>
<evidence type="ECO:0000256" key="11">
    <source>
        <dbReference type="SAM" id="MobiDB-lite"/>
    </source>
</evidence>
<proteinExistence type="inferred from homology"/>
<keyword evidence="10" id="KW-1006">Bacterial flagellum protein export</keyword>
<keyword evidence="12" id="KW-0966">Cell projection</keyword>
<dbReference type="Proteomes" id="UP001596036">
    <property type="component" value="Unassembled WGS sequence"/>
</dbReference>
<feature type="region of interest" description="Disordered" evidence="11">
    <location>
        <begin position="133"/>
        <end position="157"/>
    </location>
</feature>
<dbReference type="InterPro" id="IPR053716">
    <property type="entry name" value="Flag_assembly_chemotaxis_eff"/>
</dbReference>
<dbReference type="InterPro" id="IPR052570">
    <property type="entry name" value="FliJ"/>
</dbReference>
<dbReference type="Pfam" id="PF02050">
    <property type="entry name" value="FliJ"/>
    <property type="match status" value="1"/>
</dbReference>
<comment type="subcellular location">
    <subcellularLocation>
        <location evidence="1">Cell membrane</location>
        <topology evidence="1">Peripheral membrane protein</topology>
        <orientation evidence="1">Cytoplasmic side</orientation>
    </subcellularLocation>
</comment>
<evidence type="ECO:0000256" key="4">
    <source>
        <dbReference type="ARBA" id="ARBA00022448"/>
    </source>
</evidence>
<keyword evidence="9" id="KW-0472">Membrane</keyword>
<dbReference type="Gene3D" id="1.10.287.1700">
    <property type="match status" value="1"/>
</dbReference>
<dbReference type="PANTHER" id="PTHR38786:SF1">
    <property type="entry name" value="FLAGELLAR FLIJ PROTEIN"/>
    <property type="match status" value="1"/>
</dbReference>
<evidence type="ECO:0000313" key="13">
    <source>
        <dbReference type="Proteomes" id="UP001596036"/>
    </source>
</evidence>
<comment type="similarity">
    <text evidence="2">Belongs to the FliJ family.</text>
</comment>
<evidence type="ECO:0000256" key="5">
    <source>
        <dbReference type="ARBA" id="ARBA00022475"/>
    </source>
</evidence>
<comment type="caution">
    <text evidence="12">The sequence shown here is derived from an EMBL/GenBank/DDBJ whole genome shotgun (WGS) entry which is preliminary data.</text>
</comment>
<feature type="compositionally biased region" description="Basic and acidic residues" evidence="11">
    <location>
        <begin position="148"/>
        <end position="157"/>
    </location>
</feature>
<dbReference type="EMBL" id="JBHSNM010000001">
    <property type="protein sequence ID" value="MFC5568975.1"/>
    <property type="molecule type" value="Genomic_DNA"/>
</dbReference>
<accession>A0ABW0SJ60</accession>
<evidence type="ECO:0000256" key="1">
    <source>
        <dbReference type="ARBA" id="ARBA00004413"/>
    </source>
</evidence>
<keyword evidence="7" id="KW-1005">Bacterial flagellum biogenesis</keyword>
<dbReference type="PANTHER" id="PTHR38786">
    <property type="entry name" value="FLAGELLAR FLIJ PROTEIN"/>
    <property type="match status" value="1"/>
</dbReference>
<name>A0ABW0SJ60_9GAMM</name>
<keyword evidence="4" id="KW-0813">Transport</keyword>
<keyword evidence="8" id="KW-0653">Protein transport</keyword>
<evidence type="ECO:0000256" key="7">
    <source>
        <dbReference type="ARBA" id="ARBA00022795"/>
    </source>
</evidence>
<dbReference type="RefSeq" id="WP_386752760.1">
    <property type="nucleotide sequence ID" value="NZ_JBHSNM010000001.1"/>
</dbReference>
<keyword evidence="5" id="KW-1003">Cell membrane</keyword>